<evidence type="ECO:0000259" key="1">
    <source>
        <dbReference type="Pfam" id="PF12680"/>
    </source>
</evidence>
<protein>
    <recommendedName>
        <fullName evidence="1">SnoaL-like domain-containing protein</fullName>
    </recommendedName>
</protein>
<accession>A0A6I3L3N6</accession>
<name>A0A6I3L3N6_9NOCA</name>
<feature type="domain" description="SnoaL-like" evidence="1">
    <location>
        <begin position="18"/>
        <end position="125"/>
    </location>
</feature>
<dbReference type="AlphaFoldDB" id="A0A6I3L3N6"/>
<gene>
    <name evidence="2" type="ORF">GLP40_17245</name>
</gene>
<evidence type="ECO:0000313" key="3">
    <source>
        <dbReference type="Proteomes" id="UP000432464"/>
    </source>
</evidence>
<dbReference type="Gene3D" id="3.10.450.50">
    <property type="match status" value="1"/>
</dbReference>
<dbReference type="InterPro" id="IPR037401">
    <property type="entry name" value="SnoaL-like"/>
</dbReference>
<dbReference type="Proteomes" id="UP000432464">
    <property type="component" value="Unassembled WGS sequence"/>
</dbReference>
<proteinExistence type="predicted"/>
<comment type="caution">
    <text evidence="2">The sequence shown here is derived from an EMBL/GenBank/DDBJ whole genome shotgun (WGS) entry which is preliminary data.</text>
</comment>
<keyword evidence="3" id="KW-1185">Reference proteome</keyword>
<reference evidence="2 3" key="1">
    <citation type="submission" date="2019-11" db="EMBL/GenBank/DDBJ databases">
        <title>Nocardia sp. nov. CT2-14 isolated from soil.</title>
        <authorList>
            <person name="Kanchanasin P."/>
            <person name="Tanasupawat S."/>
            <person name="Yuki M."/>
            <person name="Kudo T."/>
        </authorList>
    </citation>
    <scope>NUCLEOTIDE SEQUENCE [LARGE SCALE GENOMIC DNA]</scope>
    <source>
        <strain evidence="2 3">CT2-14</strain>
    </source>
</reference>
<dbReference type="EMBL" id="WMBB01000007">
    <property type="protein sequence ID" value="MTE14499.1"/>
    <property type="molecule type" value="Genomic_DNA"/>
</dbReference>
<sequence>MGVEMRDYAIDLFDRWTGMWNGDLALADEIMAPEFTLRYAQPGADIYDDIHDRAAFAAAIDKFRAERPGLVFSAQGEPVVEMSDARTGFIARPYGARVTDPDGAVLRDLSGTDILRFENGQIVEVWSVSGGLGGRSFYA</sequence>
<dbReference type="Pfam" id="PF12680">
    <property type="entry name" value="SnoaL_2"/>
    <property type="match status" value="1"/>
</dbReference>
<organism evidence="2 3">
    <name type="scientific">Nocardia aurantiaca</name>
    <dbReference type="NCBI Taxonomy" id="2675850"/>
    <lineage>
        <taxon>Bacteria</taxon>
        <taxon>Bacillati</taxon>
        <taxon>Actinomycetota</taxon>
        <taxon>Actinomycetes</taxon>
        <taxon>Mycobacteriales</taxon>
        <taxon>Nocardiaceae</taxon>
        <taxon>Nocardia</taxon>
    </lineage>
</organism>
<evidence type="ECO:0000313" key="2">
    <source>
        <dbReference type="EMBL" id="MTE14499.1"/>
    </source>
</evidence>
<dbReference type="SUPFAM" id="SSF54427">
    <property type="entry name" value="NTF2-like"/>
    <property type="match status" value="1"/>
</dbReference>
<dbReference type="InterPro" id="IPR032710">
    <property type="entry name" value="NTF2-like_dom_sf"/>
</dbReference>